<keyword evidence="3" id="KW-1185">Reference proteome</keyword>
<reference evidence="3" key="1">
    <citation type="submission" date="2016-10" db="EMBL/GenBank/DDBJ databases">
        <authorList>
            <person name="Varghese N."/>
            <person name="Submissions S."/>
        </authorList>
    </citation>
    <scope>NUCLEOTIDE SEQUENCE [LARGE SCALE GENOMIC DNA]</scope>
    <source>
        <strain evidence="3">CGMCC 4.3525</strain>
    </source>
</reference>
<sequence>MLIGVLPSVSGMNLIVLAASGRTGLALTRQALERGHTVTAVARDPQRVGLEHASLRKVAGDVSDPAGIAAVVDAGSVVLSGLGTEVPGVLLDGAKAVVAAGPARIIWLGAYGTGPSAEAAGEGAAVLVRYLGDRLPDKVAADTTVLAAGGTVFHAGVLADGPESPDRRTVGLDAAPPFDLRASVSRETVAAAMLDEAETPRFPGAVALPLAA</sequence>
<name>A0A1H9GPL2_9PSEU</name>
<organism evidence="2 3">
    <name type="scientific">Lentzea xinjiangensis</name>
    <dbReference type="NCBI Taxonomy" id="402600"/>
    <lineage>
        <taxon>Bacteria</taxon>
        <taxon>Bacillati</taxon>
        <taxon>Actinomycetota</taxon>
        <taxon>Actinomycetes</taxon>
        <taxon>Pseudonocardiales</taxon>
        <taxon>Pseudonocardiaceae</taxon>
        <taxon>Lentzea</taxon>
    </lineage>
</organism>
<dbReference type="EMBL" id="FOFR01000003">
    <property type="protein sequence ID" value="SEQ52042.1"/>
    <property type="molecule type" value="Genomic_DNA"/>
</dbReference>
<dbReference type="PANTHER" id="PTHR43355">
    <property type="entry name" value="FLAVIN REDUCTASE (NADPH)"/>
    <property type="match status" value="1"/>
</dbReference>
<accession>A0A1H9GPL2</accession>
<dbReference type="InterPro" id="IPR051606">
    <property type="entry name" value="Polyketide_Oxido-like"/>
</dbReference>
<dbReference type="Proteomes" id="UP000199352">
    <property type="component" value="Unassembled WGS sequence"/>
</dbReference>
<feature type="domain" description="NAD(P)-binding" evidence="1">
    <location>
        <begin position="19"/>
        <end position="199"/>
    </location>
</feature>
<dbReference type="Gene3D" id="3.40.50.720">
    <property type="entry name" value="NAD(P)-binding Rossmann-like Domain"/>
    <property type="match status" value="1"/>
</dbReference>
<evidence type="ECO:0000313" key="2">
    <source>
        <dbReference type="EMBL" id="SEQ52042.1"/>
    </source>
</evidence>
<gene>
    <name evidence="2" type="ORF">SAMN05216188_103313</name>
</gene>
<dbReference type="STRING" id="402600.SAMN05216188_103313"/>
<dbReference type="InterPro" id="IPR036291">
    <property type="entry name" value="NAD(P)-bd_dom_sf"/>
</dbReference>
<dbReference type="PANTHER" id="PTHR43355:SF2">
    <property type="entry name" value="FLAVIN REDUCTASE (NADPH)"/>
    <property type="match status" value="1"/>
</dbReference>
<dbReference type="AlphaFoldDB" id="A0A1H9GPL2"/>
<protein>
    <recommendedName>
        <fullName evidence="1">NAD(P)-binding domain-containing protein</fullName>
    </recommendedName>
</protein>
<dbReference type="GO" id="GO:0042602">
    <property type="term" value="F:riboflavin reductase (NADPH) activity"/>
    <property type="evidence" value="ECO:0007669"/>
    <property type="project" value="TreeGrafter"/>
</dbReference>
<dbReference type="GO" id="GO:0004074">
    <property type="term" value="F:biliverdin reductase [NAD(P)H] activity"/>
    <property type="evidence" value="ECO:0007669"/>
    <property type="project" value="TreeGrafter"/>
</dbReference>
<evidence type="ECO:0000259" key="1">
    <source>
        <dbReference type="Pfam" id="PF13460"/>
    </source>
</evidence>
<dbReference type="InterPro" id="IPR016040">
    <property type="entry name" value="NAD(P)-bd_dom"/>
</dbReference>
<proteinExistence type="predicted"/>
<dbReference type="Pfam" id="PF13460">
    <property type="entry name" value="NAD_binding_10"/>
    <property type="match status" value="1"/>
</dbReference>
<evidence type="ECO:0000313" key="3">
    <source>
        <dbReference type="Proteomes" id="UP000199352"/>
    </source>
</evidence>
<dbReference type="SUPFAM" id="SSF51735">
    <property type="entry name" value="NAD(P)-binding Rossmann-fold domains"/>
    <property type="match status" value="1"/>
</dbReference>